<evidence type="ECO:0000313" key="3">
    <source>
        <dbReference type="Proteomes" id="UP001189624"/>
    </source>
</evidence>
<dbReference type="InterPro" id="IPR029058">
    <property type="entry name" value="AB_hydrolase_fold"/>
</dbReference>
<dbReference type="Gramene" id="rna-AYBTSS11_LOCUS13675">
    <property type="protein sequence ID" value="CAJ1949343.1"/>
    <property type="gene ID" value="gene-AYBTSS11_LOCUS13675"/>
</dbReference>
<dbReference type="GO" id="GO:0004185">
    <property type="term" value="F:serine-type carboxypeptidase activity"/>
    <property type="evidence" value="ECO:0007669"/>
    <property type="project" value="InterPro"/>
</dbReference>
<dbReference type="Gene3D" id="3.40.50.1820">
    <property type="entry name" value="alpha/beta hydrolase"/>
    <property type="match status" value="1"/>
</dbReference>
<dbReference type="SUPFAM" id="SSF53474">
    <property type="entry name" value="alpha/beta-Hydrolases"/>
    <property type="match status" value="1"/>
</dbReference>
<dbReference type="GO" id="GO:0019748">
    <property type="term" value="P:secondary metabolic process"/>
    <property type="evidence" value="ECO:0007669"/>
    <property type="project" value="TreeGrafter"/>
</dbReference>
<name>A0AA86SAE3_9FABA</name>
<proteinExistence type="inferred from homology"/>
<dbReference type="GO" id="GO:0006508">
    <property type="term" value="P:proteolysis"/>
    <property type="evidence" value="ECO:0007669"/>
    <property type="project" value="InterPro"/>
</dbReference>
<evidence type="ECO:0000313" key="2">
    <source>
        <dbReference type="EMBL" id="CAJ1949343.1"/>
    </source>
</evidence>
<dbReference type="Proteomes" id="UP001189624">
    <property type="component" value="Chromosome 4"/>
</dbReference>
<dbReference type="PANTHER" id="PTHR11802">
    <property type="entry name" value="SERINE PROTEASE FAMILY S10 SERINE CARBOXYPEPTIDASE"/>
    <property type="match status" value="1"/>
</dbReference>
<evidence type="ECO:0008006" key="4">
    <source>
        <dbReference type="Google" id="ProtNLM"/>
    </source>
</evidence>
<accession>A0AA86SAE3</accession>
<protein>
    <recommendedName>
        <fullName evidence="4">Serine carboxypeptidase</fullName>
    </recommendedName>
</protein>
<keyword evidence="3" id="KW-1185">Reference proteome</keyword>
<dbReference type="InterPro" id="IPR001563">
    <property type="entry name" value="Peptidase_S10"/>
</dbReference>
<dbReference type="PANTHER" id="PTHR11802:SF239">
    <property type="entry name" value="PEPTIDASE S10, SERINE CARBOXYPEPTIDASE, ALPHA_BETA HYDROLASE-RELATED"/>
    <property type="match status" value="1"/>
</dbReference>
<dbReference type="EMBL" id="OY731401">
    <property type="protein sequence ID" value="CAJ1949343.1"/>
    <property type="molecule type" value="Genomic_DNA"/>
</dbReference>
<dbReference type="AlphaFoldDB" id="A0AA86SAE3"/>
<sequence>MMRQCLSGIDIYYIFNSYNCEDISQNNYEDVWRRSLTQKLESTLNSHPTAIDIDIKCQTYNLFLTVEWANNESVRKSLHIREGTKGKWYRCDTTDFEHDISSSFEFHLNLSTKGYRSLIYSGDHDAVVPLISTQAWIRALNYSIVEDWRSWLLEDQVAGYTRTYSNQMTFATVKGSGHTPADYKPDECYAMFERWIANKPL</sequence>
<dbReference type="Pfam" id="PF00450">
    <property type="entry name" value="Peptidase_S10"/>
    <property type="match status" value="1"/>
</dbReference>
<organism evidence="2 3">
    <name type="scientific">Sphenostylis stenocarpa</name>
    <dbReference type="NCBI Taxonomy" id="92480"/>
    <lineage>
        <taxon>Eukaryota</taxon>
        <taxon>Viridiplantae</taxon>
        <taxon>Streptophyta</taxon>
        <taxon>Embryophyta</taxon>
        <taxon>Tracheophyta</taxon>
        <taxon>Spermatophyta</taxon>
        <taxon>Magnoliopsida</taxon>
        <taxon>eudicotyledons</taxon>
        <taxon>Gunneridae</taxon>
        <taxon>Pentapetalae</taxon>
        <taxon>rosids</taxon>
        <taxon>fabids</taxon>
        <taxon>Fabales</taxon>
        <taxon>Fabaceae</taxon>
        <taxon>Papilionoideae</taxon>
        <taxon>50 kb inversion clade</taxon>
        <taxon>NPAAA clade</taxon>
        <taxon>indigoferoid/millettioid clade</taxon>
        <taxon>Phaseoleae</taxon>
        <taxon>Sphenostylis</taxon>
    </lineage>
</organism>
<evidence type="ECO:0000256" key="1">
    <source>
        <dbReference type="ARBA" id="ARBA00009431"/>
    </source>
</evidence>
<dbReference type="GO" id="GO:0016747">
    <property type="term" value="F:acyltransferase activity, transferring groups other than amino-acyl groups"/>
    <property type="evidence" value="ECO:0007669"/>
    <property type="project" value="TreeGrafter"/>
</dbReference>
<reference evidence="2" key="1">
    <citation type="submission" date="2023-10" db="EMBL/GenBank/DDBJ databases">
        <authorList>
            <person name="Domelevo Entfellner J.-B."/>
        </authorList>
    </citation>
    <scope>NUCLEOTIDE SEQUENCE</scope>
</reference>
<comment type="similarity">
    <text evidence="1">Belongs to the peptidase S10 family.</text>
</comment>
<gene>
    <name evidence="2" type="ORF">AYBTSS11_LOCUS13675</name>
</gene>